<dbReference type="EMBL" id="HACM01001597">
    <property type="protein sequence ID" value="CRZ02039.1"/>
    <property type="molecule type" value="Transcribed_RNA"/>
</dbReference>
<evidence type="ECO:0000313" key="2">
    <source>
        <dbReference type="EMBL" id="CRZ02039.1"/>
    </source>
</evidence>
<keyword evidence="1" id="KW-0812">Transmembrane</keyword>
<proteinExistence type="predicted"/>
<accession>A0A0H5R2D2</accession>
<name>A0A0H5R2D2_9EUKA</name>
<keyword evidence="1" id="KW-0472">Membrane</keyword>
<dbReference type="AlphaFoldDB" id="A0A0H5R2D2"/>
<organism evidence="2">
    <name type="scientific">Spongospora subterranea</name>
    <dbReference type="NCBI Taxonomy" id="70186"/>
    <lineage>
        <taxon>Eukaryota</taxon>
        <taxon>Sar</taxon>
        <taxon>Rhizaria</taxon>
        <taxon>Endomyxa</taxon>
        <taxon>Phytomyxea</taxon>
        <taxon>Plasmodiophorida</taxon>
        <taxon>Plasmodiophoridae</taxon>
        <taxon>Spongospora</taxon>
    </lineage>
</organism>
<protein>
    <submittedName>
        <fullName evidence="2">Uncharacterized protein</fullName>
    </submittedName>
</protein>
<reference evidence="2" key="1">
    <citation type="submission" date="2015-04" db="EMBL/GenBank/DDBJ databases">
        <title>The genome sequence of the plant pathogenic Rhizarian Plasmodiophora brassicae reveals insights in its biotrophic life cycle and the origin of chitin synthesis.</title>
        <authorList>
            <person name="Schwelm A."/>
            <person name="Fogelqvist J."/>
            <person name="Knaust A."/>
            <person name="Julke S."/>
            <person name="Lilja T."/>
            <person name="Dhandapani V."/>
            <person name="Bonilla-Rosso G."/>
            <person name="Karlsson M."/>
            <person name="Shevchenko A."/>
            <person name="Choi S.R."/>
            <person name="Kim H.G."/>
            <person name="Park J.Y."/>
            <person name="Lim Y.P."/>
            <person name="Ludwig-Muller J."/>
            <person name="Dixelius C."/>
        </authorList>
    </citation>
    <scope>NUCLEOTIDE SEQUENCE</scope>
    <source>
        <tissue evidence="2">Potato root galls</tissue>
    </source>
</reference>
<keyword evidence="1" id="KW-1133">Transmembrane helix</keyword>
<sequence>MVSNRDNAGWCYCSQCVNSLIHPRDVLADCLYVLLTSLDQLSIMLRYPSPSFARRMDFRACRRANHLRAHPMLRKVQTIQSISDHNYPSKEVNLESTEFEYCDAMFAEHCRDRFSLRQFSLESTMPILCLTAFVFMLILAASA</sequence>
<feature type="transmembrane region" description="Helical" evidence="1">
    <location>
        <begin position="119"/>
        <end position="141"/>
    </location>
</feature>
<evidence type="ECO:0000256" key="1">
    <source>
        <dbReference type="SAM" id="Phobius"/>
    </source>
</evidence>